<reference evidence="2" key="1">
    <citation type="submission" date="2020-02" db="EMBL/GenBank/DDBJ databases">
        <authorList>
            <person name="Meier V. D."/>
        </authorList>
    </citation>
    <scope>NUCLEOTIDE SEQUENCE</scope>
    <source>
        <strain evidence="2">AVDCRST_MAG93</strain>
    </source>
</reference>
<feature type="transmembrane region" description="Helical" evidence="1">
    <location>
        <begin position="7"/>
        <end position="25"/>
    </location>
</feature>
<keyword evidence="1" id="KW-1133">Transmembrane helix</keyword>
<dbReference type="EMBL" id="CADCTR010001958">
    <property type="protein sequence ID" value="CAA9322531.1"/>
    <property type="molecule type" value="Genomic_DNA"/>
</dbReference>
<proteinExistence type="predicted"/>
<accession>A0A6J4L594</accession>
<organism evidence="2">
    <name type="scientific">uncultured Chloroflexia bacterium</name>
    <dbReference type="NCBI Taxonomy" id="1672391"/>
    <lineage>
        <taxon>Bacteria</taxon>
        <taxon>Bacillati</taxon>
        <taxon>Chloroflexota</taxon>
        <taxon>Chloroflexia</taxon>
        <taxon>environmental samples</taxon>
    </lineage>
</organism>
<keyword evidence="1" id="KW-0472">Membrane</keyword>
<evidence type="ECO:0000256" key="1">
    <source>
        <dbReference type="SAM" id="Phobius"/>
    </source>
</evidence>
<sequence>MRDLNEGWVAWTSTLATLGFAVTILDNYWAIAFTPARAAAYRTGNEVWWGTLTVPGAPQFIDGYGYLGYGAVGAWMLVLSLLALRSARWPRPLALLGIALAGAYLLVVTPILSEVREVVLGVAAIGGVILAPIWYIGIGFMLRRTERVQKVSTAPLPVPSVSNV</sequence>
<feature type="transmembrane region" description="Helical" evidence="1">
    <location>
        <begin position="93"/>
        <end position="112"/>
    </location>
</feature>
<gene>
    <name evidence="2" type="ORF">AVDCRST_MAG93-5811</name>
</gene>
<keyword evidence="1" id="KW-0812">Transmembrane</keyword>
<evidence type="ECO:0000313" key="2">
    <source>
        <dbReference type="EMBL" id="CAA9322531.1"/>
    </source>
</evidence>
<feature type="transmembrane region" description="Helical" evidence="1">
    <location>
        <begin position="118"/>
        <end position="142"/>
    </location>
</feature>
<name>A0A6J4L594_9CHLR</name>
<feature type="transmembrane region" description="Helical" evidence="1">
    <location>
        <begin position="66"/>
        <end position="84"/>
    </location>
</feature>
<dbReference type="AlphaFoldDB" id="A0A6J4L594"/>
<protein>
    <submittedName>
        <fullName evidence="2">Uncharacterized protein</fullName>
    </submittedName>
</protein>